<dbReference type="AlphaFoldDB" id="A0A6M3JFF3"/>
<sequence length="69" mass="8278">MIEYSKIVIMCRDGQISTKQAHEMLKGCEIQEIWEWLFLSLNPEIYYNSAPHRRLNFLTDKYQKALEVL</sequence>
<reference evidence="1" key="1">
    <citation type="submission" date="2020-03" db="EMBL/GenBank/DDBJ databases">
        <title>The deep terrestrial virosphere.</title>
        <authorList>
            <person name="Holmfeldt K."/>
            <person name="Nilsson E."/>
            <person name="Simone D."/>
            <person name="Lopez-Fernandez M."/>
            <person name="Wu X."/>
            <person name="de Brujin I."/>
            <person name="Lundin D."/>
            <person name="Andersson A."/>
            <person name="Bertilsson S."/>
            <person name="Dopson M."/>
        </authorList>
    </citation>
    <scope>NUCLEOTIDE SEQUENCE</scope>
    <source>
        <strain evidence="1">MM415A09158</strain>
        <strain evidence="2">MM415B04097</strain>
        <strain evidence="3">TM448B03904</strain>
    </source>
</reference>
<name>A0A6M3JFF3_9ZZZZ</name>
<dbReference type="EMBL" id="MT145047">
    <property type="protein sequence ID" value="QJI02974.1"/>
    <property type="molecule type" value="Genomic_DNA"/>
</dbReference>
<evidence type="ECO:0000313" key="2">
    <source>
        <dbReference type="EMBL" id="QJA93843.1"/>
    </source>
</evidence>
<evidence type="ECO:0000313" key="3">
    <source>
        <dbReference type="EMBL" id="QJI02974.1"/>
    </source>
</evidence>
<organism evidence="1">
    <name type="scientific">viral metagenome</name>
    <dbReference type="NCBI Taxonomy" id="1070528"/>
    <lineage>
        <taxon>unclassified sequences</taxon>
        <taxon>metagenomes</taxon>
        <taxon>organismal metagenomes</taxon>
    </lineage>
</organism>
<accession>A0A6M3JFF3</accession>
<gene>
    <name evidence="1" type="ORF">MM415A09158_0003</name>
    <name evidence="2" type="ORF">MM415B04097_0005</name>
    <name evidence="3" type="ORF">TM448B03904_0006</name>
</gene>
<dbReference type="EMBL" id="MT141582">
    <property type="protein sequence ID" value="QJA68058.1"/>
    <property type="molecule type" value="Genomic_DNA"/>
</dbReference>
<dbReference type="EMBL" id="MT143182">
    <property type="protein sequence ID" value="QJA93843.1"/>
    <property type="molecule type" value="Genomic_DNA"/>
</dbReference>
<protein>
    <submittedName>
        <fullName evidence="1">Uncharacterized protein</fullName>
    </submittedName>
</protein>
<proteinExistence type="predicted"/>
<evidence type="ECO:0000313" key="1">
    <source>
        <dbReference type="EMBL" id="QJA68058.1"/>
    </source>
</evidence>